<dbReference type="InterPro" id="IPR020562">
    <property type="entry name" value="PRibGlycinamide_synth_N"/>
</dbReference>
<evidence type="ECO:0000259" key="11">
    <source>
        <dbReference type="PROSITE" id="PS50975"/>
    </source>
</evidence>
<evidence type="ECO:0000256" key="4">
    <source>
        <dbReference type="ARBA" id="ARBA00022741"/>
    </source>
</evidence>
<dbReference type="NCBIfam" id="TIGR00877">
    <property type="entry name" value="purD"/>
    <property type="match status" value="1"/>
</dbReference>
<dbReference type="SUPFAM" id="SSF56059">
    <property type="entry name" value="Glutathione synthetase ATP-binding domain-like"/>
    <property type="match status" value="1"/>
</dbReference>
<keyword evidence="5" id="KW-0658">Purine biosynthesis</keyword>
<keyword evidence="4 10" id="KW-0547">Nucleotide-binding</keyword>
<dbReference type="PANTHER" id="PTHR43472:SF1">
    <property type="entry name" value="PHOSPHORIBOSYLAMINE--GLYCINE LIGASE, CHLOROPLASTIC"/>
    <property type="match status" value="1"/>
</dbReference>
<evidence type="ECO:0000256" key="2">
    <source>
        <dbReference type="ARBA" id="ARBA00013255"/>
    </source>
</evidence>
<dbReference type="InterPro" id="IPR020560">
    <property type="entry name" value="PRibGlycinamide_synth_C-dom"/>
</dbReference>
<evidence type="ECO:0000256" key="7">
    <source>
        <dbReference type="ARBA" id="ARBA00038345"/>
    </source>
</evidence>
<dbReference type="GO" id="GO:0009113">
    <property type="term" value="P:purine nucleobase biosynthetic process"/>
    <property type="evidence" value="ECO:0007669"/>
    <property type="project" value="InterPro"/>
</dbReference>
<dbReference type="Gene3D" id="3.40.50.20">
    <property type="match status" value="1"/>
</dbReference>
<evidence type="ECO:0000313" key="12">
    <source>
        <dbReference type="EMBL" id="OGY47329.1"/>
    </source>
</evidence>
<evidence type="ECO:0000256" key="10">
    <source>
        <dbReference type="PROSITE-ProRule" id="PRU00409"/>
    </source>
</evidence>
<name>A0A1G1Y4Q8_9BACT</name>
<comment type="pathway">
    <text evidence="1">Purine metabolism; IMP biosynthesis via de novo pathway; N(1)-(5-phospho-D-ribosyl)glycinamide from 5-phospho-alpha-D-ribose 1-diphosphate: step 2/2.</text>
</comment>
<comment type="caution">
    <text evidence="12">The sequence shown here is derived from an EMBL/GenBank/DDBJ whole genome shotgun (WGS) entry which is preliminary data.</text>
</comment>
<dbReference type="SUPFAM" id="SSF52440">
    <property type="entry name" value="PreATP-grasp domain"/>
    <property type="match status" value="1"/>
</dbReference>
<dbReference type="Gene3D" id="3.30.1490.20">
    <property type="entry name" value="ATP-grasp fold, A domain"/>
    <property type="match status" value="1"/>
</dbReference>
<dbReference type="InterPro" id="IPR020561">
    <property type="entry name" value="PRibGlycinamid_synth_ATP-grasp"/>
</dbReference>
<feature type="domain" description="ATP-grasp" evidence="11">
    <location>
        <begin position="113"/>
        <end position="329"/>
    </location>
</feature>
<dbReference type="GO" id="GO:0006189">
    <property type="term" value="P:'de novo' IMP biosynthetic process"/>
    <property type="evidence" value="ECO:0007669"/>
    <property type="project" value="UniProtKB-UniPathway"/>
</dbReference>
<dbReference type="InterPro" id="IPR011054">
    <property type="entry name" value="Rudment_hybrid_motif"/>
</dbReference>
<dbReference type="Pfam" id="PF02843">
    <property type="entry name" value="GARS_C"/>
    <property type="match status" value="1"/>
</dbReference>
<dbReference type="GO" id="GO:0004637">
    <property type="term" value="F:phosphoribosylamine-glycine ligase activity"/>
    <property type="evidence" value="ECO:0007669"/>
    <property type="project" value="UniProtKB-EC"/>
</dbReference>
<dbReference type="InterPro" id="IPR016185">
    <property type="entry name" value="PreATP-grasp_dom_sf"/>
</dbReference>
<dbReference type="InterPro" id="IPR013815">
    <property type="entry name" value="ATP_grasp_subdomain_1"/>
</dbReference>
<dbReference type="Pfam" id="PF02844">
    <property type="entry name" value="GARS_N"/>
    <property type="match status" value="1"/>
</dbReference>
<dbReference type="SMART" id="SM01209">
    <property type="entry name" value="GARS_A"/>
    <property type="match status" value="1"/>
</dbReference>
<dbReference type="UniPathway" id="UPA00074">
    <property type="reaction ID" value="UER00125"/>
</dbReference>
<dbReference type="Gene3D" id="3.90.600.10">
    <property type="entry name" value="Phosphoribosylglycinamide synthetase, C-terminal domain"/>
    <property type="match status" value="1"/>
</dbReference>
<comment type="similarity">
    <text evidence="7">Belongs to the GARS family.</text>
</comment>
<dbReference type="SMART" id="SM01210">
    <property type="entry name" value="GARS_C"/>
    <property type="match status" value="1"/>
</dbReference>
<evidence type="ECO:0000313" key="13">
    <source>
        <dbReference type="Proteomes" id="UP000178432"/>
    </source>
</evidence>
<dbReference type="EC" id="6.3.4.13" evidence="2"/>
<dbReference type="SUPFAM" id="SSF51246">
    <property type="entry name" value="Rudiment single hybrid motif"/>
    <property type="match status" value="1"/>
</dbReference>
<accession>A0A1G1Y4Q8</accession>
<evidence type="ECO:0000256" key="8">
    <source>
        <dbReference type="ARBA" id="ARBA00042242"/>
    </source>
</evidence>
<dbReference type="GO" id="GO:0005524">
    <property type="term" value="F:ATP binding"/>
    <property type="evidence" value="ECO:0007669"/>
    <property type="project" value="UniProtKB-UniRule"/>
</dbReference>
<dbReference type="InterPro" id="IPR000115">
    <property type="entry name" value="PRibGlycinamide_synth"/>
</dbReference>
<keyword evidence="3 12" id="KW-0436">Ligase</keyword>
<evidence type="ECO:0000256" key="9">
    <source>
        <dbReference type="ARBA" id="ARBA00042864"/>
    </source>
</evidence>
<organism evidence="12 13">
    <name type="scientific">Candidatus Buchananbacteria bacterium RIFCSPHIGHO2_01_FULL_46_12</name>
    <dbReference type="NCBI Taxonomy" id="1797536"/>
    <lineage>
        <taxon>Bacteria</taxon>
        <taxon>Candidatus Buchananiibacteriota</taxon>
    </lineage>
</organism>
<gene>
    <name evidence="12" type="ORF">A2663_00555</name>
</gene>
<evidence type="ECO:0000256" key="6">
    <source>
        <dbReference type="ARBA" id="ARBA00022840"/>
    </source>
</evidence>
<dbReference type="PROSITE" id="PS50975">
    <property type="entry name" value="ATP_GRASP"/>
    <property type="match status" value="1"/>
</dbReference>
<evidence type="ECO:0000256" key="3">
    <source>
        <dbReference type="ARBA" id="ARBA00022598"/>
    </source>
</evidence>
<dbReference type="AlphaFoldDB" id="A0A1G1Y4Q8"/>
<dbReference type="PANTHER" id="PTHR43472">
    <property type="entry name" value="PHOSPHORIBOSYLAMINE--GLYCINE LIGASE"/>
    <property type="match status" value="1"/>
</dbReference>
<evidence type="ECO:0000256" key="1">
    <source>
        <dbReference type="ARBA" id="ARBA00005174"/>
    </source>
</evidence>
<proteinExistence type="inferred from homology"/>
<dbReference type="GO" id="GO:0046872">
    <property type="term" value="F:metal ion binding"/>
    <property type="evidence" value="ECO:0007669"/>
    <property type="project" value="InterPro"/>
</dbReference>
<dbReference type="EMBL" id="MHIF01000044">
    <property type="protein sequence ID" value="OGY47329.1"/>
    <property type="molecule type" value="Genomic_DNA"/>
</dbReference>
<dbReference type="InterPro" id="IPR011761">
    <property type="entry name" value="ATP-grasp"/>
</dbReference>
<dbReference type="Proteomes" id="UP000178432">
    <property type="component" value="Unassembled WGS sequence"/>
</dbReference>
<keyword evidence="6 10" id="KW-0067">ATP-binding</keyword>
<protein>
    <recommendedName>
        <fullName evidence="2">phosphoribosylamine--glycine ligase</fullName>
        <ecNumber evidence="2">6.3.4.13</ecNumber>
    </recommendedName>
    <alternativeName>
        <fullName evidence="8">Glycinamide ribonucleotide synthetase</fullName>
    </alternativeName>
    <alternativeName>
        <fullName evidence="9">Phosphoribosylglycinamide synthetase</fullName>
    </alternativeName>
</protein>
<dbReference type="Pfam" id="PF01071">
    <property type="entry name" value="GARS_A"/>
    <property type="match status" value="1"/>
</dbReference>
<sequence length="444" mass="48689">MRVLIIGSGKTAGGREHVLVWLAGKSPRVEEVYCFGANDGMRAEPKYIAVSPEPQGVDDMIAWVRENEIDLVIVGPENPLAEGIVDRFRAAGLTIFGPTQAAARLESSKFFAKKIMTTAKVPTARYRSFFHDELAQACNFVRNEYPHSSVVKADGLCAGKGAMVCRDLDQALRAIHRCLVDREFGPAGEAILIEEFLLPHPKLRRAELSILSLVDIHGNFLMFPAAQDYKPVNDNDEDDNTGGMGSFAPVPWVTEAMMNQIGRKIFEPTIKMMQSLGNPFSGVLYAGLMWTEDGPKVVEFNVRFGNPEIQALAKLLKTDLIPILLAIAQGKSIADVKLEWQPGYAVCLVLASKGYPEKYEKGLAISGLNQLPTLNEFKVFHAGTKDGKTNGGRVLDLVWHSMLGLEDAALVVRNLATKINWGDGQTTGPHYRTDIGLNVPLTID</sequence>
<evidence type="ECO:0000256" key="5">
    <source>
        <dbReference type="ARBA" id="ARBA00022755"/>
    </source>
</evidence>
<dbReference type="InterPro" id="IPR037123">
    <property type="entry name" value="PRibGlycinamide_synth_C_sf"/>
</dbReference>
<reference evidence="12 13" key="1">
    <citation type="journal article" date="2016" name="Nat. Commun.">
        <title>Thousands of microbial genomes shed light on interconnected biogeochemical processes in an aquifer system.</title>
        <authorList>
            <person name="Anantharaman K."/>
            <person name="Brown C.T."/>
            <person name="Hug L.A."/>
            <person name="Sharon I."/>
            <person name="Castelle C.J."/>
            <person name="Probst A.J."/>
            <person name="Thomas B.C."/>
            <person name="Singh A."/>
            <person name="Wilkins M.J."/>
            <person name="Karaoz U."/>
            <person name="Brodie E.L."/>
            <person name="Williams K.H."/>
            <person name="Hubbard S.S."/>
            <person name="Banfield J.F."/>
        </authorList>
    </citation>
    <scope>NUCLEOTIDE SEQUENCE [LARGE SCALE GENOMIC DNA]</scope>
</reference>
<dbReference type="Gene3D" id="3.30.470.20">
    <property type="entry name" value="ATP-grasp fold, B domain"/>
    <property type="match status" value="1"/>
</dbReference>